<keyword evidence="2" id="KW-1185">Reference proteome</keyword>
<protein>
    <recommendedName>
        <fullName evidence="3">Nucleotide-binding universal stress protein, UspA family</fullName>
    </recommendedName>
</protein>
<dbReference type="EMBL" id="FNIN01000003">
    <property type="protein sequence ID" value="SDN56833.1"/>
    <property type="molecule type" value="Genomic_DNA"/>
</dbReference>
<evidence type="ECO:0008006" key="3">
    <source>
        <dbReference type="Google" id="ProtNLM"/>
    </source>
</evidence>
<proteinExistence type="predicted"/>
<sequence>MNILVVIDNYPYSSYVIHEISKIALNTWCDITLLGFPEKRDESFDIRNSSIVKTTIDYLQTIISYYDGNFCPYNLPEKIEFSPKDKNSFIFQSKKGRKKLKAVICTGDYIDGILNQVREVKPSLLVIGCDKNTNCKWRGKDIPALIANKVSCSVLIVKENKTPEEIVCCLDNSHITQESLELINQLSTLYRADIKIVGIAENNTMKVKVEKTMKDLLMYYLKQDISVWLEVVDKSVLPSFLNQVAQKDIIALWVGQQSFLKKLIPNDRINNLINNTPSSILLLR</sequence>
<dbReference type="Proteomes" id="UP000199602">
    <property type="component" value="Unassembled WGS sequence"/>
</dbReference>
<dbReference type="AlphaFoldDB" id="A0A1H0CG87"/>
<name>A0A1H0CG87_9BACT</name>
<dbReference type="SUPFAM" id="SSF52402">
    <property type="entry name" value="Adenine nucleotide alpha hydrolases-like"/>
    <property type="match status" value="1"/>
</dbReference>
<evidence type="ECO:0000313" key="1">
    <source>
        <dbReference type="EMBL" id="SDN56833.1"/>
    </source>
</evidence>
<organism evidence="1 2">
    <name type="scientific">Desulfonauticus submarinus</name>
    <dbReference type="NCBI Taxonomy" id="206665"/>
    <lineage>
        <taxon>Bacteria</taxon>
        <taxon>Pseudomonadati</taxon>
        <taxon>Thermodesulfobacteriota</taxon>
        <taxon>Desulfovibrionia</taxon>
        <taxon>Desulfovibrionales</taxon>
        <taxon>Desulfonauticaceae</taxon>
        <taxon>Desulfonauticus</taxon>
    </lineage>
</organism>
<evidence type="ECO:0000313" key="2">
    <source>
        <dbReference type="Proteomes" id="UP000199602"/>
    </source>
</evidence>
<reference evidence="1 2" key="1">
    <citation type="submission" date="2016-10" db="EMBL/GenBank/DDBJ databases">
        <authorList>
            <person name="de Groot N.N."/>
        </authorList>
    </citation>
    <scope>NUCLEOTIDE SEQUENCE [LARGE SCALE GENOMIC DNA]</scope>
    <source>
        <strain evidence="1 2">DSM 15269</strain>
    </source>
</reference>
<dbReference type="RefSeq" id="WP_092064082.1">
    <property type="nucleotide sequence ID" value="NZ_FNIN01000003.1"/>
</dbReference>
<gene>
    <name evidence="1" type="ORF">SAMN04488516_10337</name>
</gene>
<dbReference type="STRING" id="206665.SAMN04488516_10337"/>
<dbReference type="OrthoDB" id="5448221at2"/>
<dbReference type="Gene3D" id="3.40.50.12370">
    <property type="match status" value="1"/>
</dbReference>
<accession>A0A1H0CG87</accession>